<sequence length="356" mass="40164">MKNLGKVLLVSSLLMSPVTTINIYAEEIVKQDDKSYENALTAANSYFQTVISNTTSNWDKGELLFDRKLYNTQGEKVAYLFQVQQAERKQGYLIVGVVGGTYKVLESSREGEHPYQNVNKDESIYQGPLSYYKKISSSNEVQNITTKEINKITKIKPTGSSRLMVQKSDANLKAMNIPNYNYKKLDGVVNTTNKNGAITDTLANIVIYWSYKGYPNLNPNQENYDSIHDNLNRLIKNDSSIAVKGLKEYFSSIGKYPLAVNEYSSRGQNGISNAELFNKYKAEINANRPVWLNTTQHPFYGNTALTGTGYEEIYDPSTKQWHRVAVVHDTNSATTLRDIYVTWDSTFTDVKAIIPG</sequence>
<comment type="caution">
    <text evidence="1">The sequence shown here is derived from an EMBL/GenBank/DDBJ whole genome shotgun (WGS) entry which is preliminary data.</text>
</comment>
<organism evidence="1 2">
    <name type="scientific">Bacillus cereus</name>
    <dbReference type="NCBI Taxonomy" id="1396"/>
    <lineage>
        <taxon>Bacteria</taxon>
        <taxon>Bacillati</taxon>
        <taxon>Bacillota</taxon>
        <taxon>Bacilli</taxon>
        <taxon>Bacillales</taxon>
        <taxon>Bacillaceae</taxon>
        <taxon>Bacillus</taxon>
        <taxon>Bacillus cereus group</taxon>
    </lineage>
</organism>
<reference evidence="1 2" key="1">
    <citation type="submission" date="2017-09" db="EMBL/GenBank/DDBJ databases">
        <title>Large-scale bioinformatics analysis of Bacillus genomes uncovers conserved roles of natural products in bacterial physiology.</title>
        <authorList>
            <consortium name="Agbiome Team Llc"/>
            <person name="Bleich R.M."/>
            <person name="Kirk G.J."/>
            <person name="Santa Maria K.C."/>
            <person name="Allen S.E."/>
            <person name="Farag S."/>
            <person name="Shank E.A."/>
            <person name="Bowers A."/>
        </authorList>
    </citation>
    <scope>NUCLEOTIDE SEQUENCE [LARGE SCALE GENOMIC DNA]</scope>
    <source>
        <strain evidence="1 2">AFS006334</strain>
    </source>
</reference>
<evidence type="ECO:0000313" key="2">
    <source>
        <dbReference type="Proteomes" id="UP000219869"/>
    </source>
</evidence>
<dbReference type="RefSeq" id="WP_098324119.1">
    <property type="nucleotide sequence ID" value="NZ_NTXW01000044.1"/>
</dbReference>
<dbReference type="EMBL" id="NTXW01000044">
    <property type="protein sequence ID" value="PEQ83465.1"/>
    <property type="molecule type" value="Genomic_DNA"/>
</dbReference>
<gene>
    <name evidence="1" type="ORF">CN475_23350</name>
</gene>
<dbReference type="AlphaFoldDB" id="A0A9X6YRE7"/>
<protein>
    <submittedName>
        <fullName evidence="1">Uncharacterized protein</fullName>
    </submittedName>
</protein>
<accession>A0A9X6YRE7</accession>
<proteinExistence type="predicted"/>
<dbReference type="Proteomes" id="UP000219869">
    <property type="component" value="Unassembled WGS sequence"/>
</dbReference>
<evidence type="ECO:0000313" key="1">
    <source>
        <dbReference type="EMBL" id="PEQ83465.1"/>
    </source>
</evidence>
<name>A0A9X6YRE7_BACCE</name>